<reference evidence="1" key="3">
    <citation type="submission" date="2022-06" db="UniProtKB">
        <authorList>
            <consortium name="EnsemblPlants"/>
        </authorList>
    </citation>
    <scope>IDENTIFICATION</scope>
</reference>
<dbReference type="Proteomes" id="UP000015106">
    <property type="component" value="Chromosome 2"/>
</dbReference>
<accession>A0A8R7TD19</accession>
<reference evidence="1" key="2">
    <citation type="submission" date="2018-03" db="EMBL/GenBank/DDBJ databases">
        <title>The Triticum urartu genome reveals the dynamic nature of wheat genome evolution.</title>
        <authorList>
            <person name="Ling H."/>
            <person name="Ma B."/>
            <person name="Shi X."/>
            <person name="Liu H."/>
            <person name="Dong L."/>
            <person name="Sun H."/>
            <person name="Cao Y."/>
            <person name="Gao Q."/>
            <person name="Zheng S."/>
            <person name="Li Y."/>
            <person name="Yu Y."/>
            <person name="Du H."/>
            <person name="Qi M."/>
            <person name="Li Y."/>
            <person name="Yu H."/>
            <person name="Cui Y."/>
            <person name="Wang N."/>
            <person name="Chen C."/>
            <person name="Wu H."/>
            <person name="Zhao Y."/>
            <person name="Zhang J."/>
            <person name="Li Y."/>
            <person name="Zhou W."/>
            <person name="Zhang B."/>
            <person name="Hu W."/>
            <person name="Eijk M."/>
            <person name="Tang J."/>
            <person name="Witsenboer H."/>
            <person name="Zhao S."/>
            <person name="Li Z."/>
            <person name="Zhang A."/>
            <person name="Wang D."/>
            <person name="Liang C."/>
        </authorList>
    </citation>
    <scope>NUCLEOTIDE SEQUENCE [LARGE SCALE GENOMIC DNA]</scope>
    <source>
        <strain evidence="1">cv. G1812</strain>
    </source>
</reference>
<dbReference type="Gramene" id="TuG1812G0200001007.01.T01">
    <property type="protein sequence ID" value="TuG1812G0200001007.01.T01"/>
    <property type="gene ID" value="TuG1812G0200001007.01"/>
</dbReference>
<evidence type="ECO:0000313" key="1">
    <source>
        <dbReference type="EnsemblPlants" id="TuG1812G0200001007.01.T01"/>
    </source>
</evidence>
<reference evidence="2" key="1">
    <citation type="journal article" date="2013" name="Nature">
        <title>Draft genome of the wheat A-genome progenitor Triticum urartu.</title>
        <authorList>
            <person name="Ling H.Q."/>
            <person name="Zhao S."/>
            <person name="Liu D."/>
            <person name="Wang J."/>
            <person name="Sun H."/>
            <person name="Zhang C."/>
            <person name="Fan H."/>
            <person name="Li D."/>
            <person name="Dong L."/>
            <person name="Tao Y."/>
            <person name="Gao C."/>
            <person name="Wu H."/>
            <person name="Li Y."/>
            <person name="Cui Y."/>
            <person name="Guo X."/>
            <person name="Zheng S."/>
            <person name="Wang B."/>
            <person name="Yu K."/>
            <person name="Liang Q."/>
            <person name="Yang W."/>
            <person name="Lou X."/>
            <person name="Chen J."/>
            <person name="Feng M."/>
            <person name="Jian J."/>
            <person name="Zhang X."/>
            <person name="Luo G."/>
            <person name="Jiang Y."/>
            <person name="Liu J."/>
            <person name="Wang Z."/>
            <person name="Sha Y."/>
            <person name="Zhang B."/>
            <person name="Wu H."/>
            <person name="Tang D."/>
            <person name="Shen Q."/>
            <person name="Xue P."/>
            <person name="Zou S."/>
            <person name="Wang X."/>
            <person name="Liu X."/>
            <person name="Wang F."/>
            <person name="Yang Y."/>
            <person name="An X."/>
            <person name="Dong Z."/>
            <person name="Zhang K."/>
            <person name="Zhang X."/>
            <person name="Luo M.C."/>
            <person name="Dvorak J."/>
            <person name="Tong Y."/>
            <person name="Wang J."/>
            <person name="Yang H."/>
            <person name="Li Z."/>
            <person name="Wang D."/>
            <person name="Zhang A."/>
            <person name="Wang J."/>
        </authorList>
    </citation>
    <scope>NUCLEOTIDE SEQUENCE</scope>
    <source>
        <strain evidence="2">cv. G1812</strain>
    </source>
</reference>
<keyword evidence="2" id="KW-1185">Reference proteome</keyword>
<dbReference type="EnsemblPlants" id="TuG1812G0200001007.01.T01">
    <property type="protein sequence ID" value="TuG1812G0200001007.01.T01"/>
    <property type="gene ID" value="TuG1812G0200001007.01"/>
</dbReference>
<organism evidence="1 2">
    <name type="scientific">Triticum urartu</name>
    <name type="common">Red wild einkorn</name>
    <name type="synonym">Crithodium urartu</name>
    <dbReference type="NCBI Taxonomy" id="4572"/>
    <lineage>
        <taxon>Eukaryota</taxon>
        <taxon>Viridiplantae</taxon>
        <taxon>Streptophyta</taxon>
        <taxon>Embryophyta</taxon>
        <taxon>Tracheophyta</taxon>
        <taxon>Spermatophyta</taxon>
        <taxon>Magnoliopsida</taxon>
        <taxon>Liliopsida</taxon>
        <taxon>Poales</taxon>
        <taxon>Poaceae</taxon>
        <taxon>BOP clade</taxon>
        <taxon>Pooideae</taxon>
        <taxon>Triticodae</taxon>
        <taxon>Triticeae</taxon>
        <taxon>Triticinae</taxon>
        <taxon>Triticum</taxon>
    </lineage>
</organism>
<protein>
    <submittedName>
        <fullName evidence="1">Uncharacterized protein</fullName>
    </submittedName>
</protein>
<dbReference type="AlphaFoldDB" id="A0A8R7TD19"/>
<evidence type="ECO:0000313" key="2">
    <source>
        <dbReference type="Proteomes" id="UP000015106"/>
    </source>
</evidence>
<sequence length="115" mass="12201">MTTTPSVSPSLSLSPLHSEWAFPFPRSSPRSRAGVAFPARPYGPLLRRRTPAMSAGGVGVNGSPVAPEDYAGYFCAIDLISPISALLQPHDKICAYDTGIANCSTGISFLHHMLD</sequence>
<proteinExistence type="predicted"/>
<name>A0A8R7TD19_TRIUA</name>